<dbReference type="CDD" id="cd06223">
    <property type="entry name" value="PRTases_typeI"/>
    <property type="match status" value="1"/>
</dbReference>
<dbReference type="PANTHER" id="PTHR47505">
    <property type="entry name" value="DNA UTILIZATION PROTEIN YHGH"/>
    <property type="match status" value="1"/>
</dbReference>
<dbReference type="EMBL" id="JACIBT010000003">
    <property type="protein sequence ID" value="MBB3667726.1"/>
    <property type="molecule type" value="Genomic_DNA"/>
</dbReference>
<keyword evidence="2" id="KW-0808">Transferase</keyword>
<evidence type="ECO:0000313" key="3">
    <source>
        <dbReference type="Proteomes" id="UP000547528"/>
    </source>
</evidence>
<organism evidence="2 3">
    <name type="scientific">Garicola koreensis</name>
    <dbReference type="NCBI Taxonomy" id="1262554"/>
    <lineage>
        <taxon>Bacteria</taxon>
        <taxon>Bacillati</taxon>
        <taxon>Actinomycetota</taxon>
        <taxon>Actinomycetes</taxon>
        <taxon>Micrococcales</taxon>
        <taxon>Micrococcaceae</taxon>
        <taxon>Garicola</taxon>
    </lineage>
</organism>
<dbReference type="SUPFAM" id="SSF53271">
    <property type="entry name" value="PRTase-like"/>
    <property type="match status" value="1"/>
</dbReference>
<dbReference type="InterPro" id="IPR029057">
    <property type="entry name" value="PRTase-like"/>
</dbReference>
<reference evidence="2 3" key="1">
    <citation type="submission" date="2020-08" db="EMBL/GenBank/DDBJ databases">
        <title>Sequencing the genomes of 1000 actinobacteria strains.</title>
        <authorList>
            <person name="Klenk H.-P."/>
        </authorList>
    </citation>
    <scope>NUCLEOTIDE SEQUENCE [LARGE SCALE GENOMIC DNA]</scope>
    <source>
        <strain evidence="2 3">DSM 28238</strain>
    </source>
</reference>
<dbReference type="InterPro" id="IPR051910">
    <property type="entry name" value="ComF/GntX_DNA_util-trans"/>
</dbReference>
<keyword evidence="2" id="KW-0328">Glycosyltransferase</keyword>
<comment type="similarity">
    <text evidence="1">Belongs to the ComF/GntX family.</text>
</comment>
<name>A0A7W5U212_9MICC</name>
<keyword evidence="3" id="KW-1185">Reference proteome</keyword>
<comment type="caution">
    <text evidence="2">The sequence shown here is derived from an EMBL/GenBank/DDBJ whole genome shotgun (WGS) entry which is preliminary data.</text>
</comment>
<protein>
    <submittedName>
        <fullName evidence="2">Putative amidophosphoribosyltransferase</fullName>
    </submittedName>
</protein>
<dbReference type="Gene3D" id="3.40.50.2020">
    <property type="match status" value="1"/>
</dbReference>
<dbReference type="PANTHER" id="PTHR47505:SF1">
    <property type="entry name" value="DNA UTILIZATION PROTEIN YHGH"/>
    <property type="match status" value="1"/>
</dbReference>
<proteinExistence type="inferred from homology"/>
<evidence type="ECO:0000313" key="2">
    <source>
        <dbReference type="EMBL" id="MBB3667726.1"/>
    </source>
</evidence>
<dbReference type="Proteomes" id="UP000547528">
    <property type="component" value="Unassembled WGS sequence"/>
</dbReference>
<dbReference type="RefSeq" id="WP_183358149.1">
    <property type="nucleotide sequence ID" value="NZ_BAABKR010000001.1"/>
</dbReference>
<evidence type="ECO:0000256" key="1">
    <source>
        <dbReference type="ARBA" id="ARBA00008007"/>
    </source>
</evidence>
<dbReference type="InterPro" id="IPR000836">
    <property type="entry name" value="PRTase_dom"/>
</dbReference>
<dbReference type="AlphaFoldDB" id="A0A7W5U212"/>
<gene>
    <name evidence="2" type="ORF">FHX47_001347</name>
</gene>
<dbReference type="GO" id="GO:0016757">
    <property type="term" value="F:glycosyltransferase activity"/>
    <property type="evidence" value="ECO:0007669"/>
    <property type="project" value="UniProtKB-KW"/>
</dbReference>
<accession>A0A7W5U212</accession>
<sequence>MVLKRLDRLWFSPPAAAVRGATAGAADLLAPSWCVGCRSPGTDLCPDCRDDLRLLTQHPYRAEGPAEALPILEDLSVLPVLSAAEYTTLVADAVLTFKDHQRVGLTRVLASALERAVRSAATLCSSEQVLLVWPPSPPRSQLRRGRHPLGELIQQLRLPAQVMPAGHWVRHRITVTDVVRPGRGQKSRSKRARRQTQNRFSLVPGADQVLRGAEVMLVDDVLTTGATLGRLYQCLCQAGAHVSAAAVLAATAR</sequence>